<name>A0A9X4D9R9_9PSED</name>
<organism evidence="3 4">
    <name type="scientific">Pseudomonas asiatica</name>
    <dbReference type="NCBI Taxonomy" id="2219225"/>
    <lineage>
        <taxon>Bacteria</taxon>
        <taxon>Pseudomonadati</taxon>
        <taxon>Pseudomonadota</taxon>
        <taxon>Gammaproteobacteria</taxon>
        <taxon>Pseudomonadales</taxon>
        <taxon>Pseudomonadaceae</taxon>
        <taxon>Pseudomonas</taxon>
    </lineage>
</organism>
<dbReference type="RefSeq" id="WP_137162296.1">
    <property type="nucleotide sequence ID" value="NZ_JANIAM010000010.1"/>
</dbReference>
<comment type="caution">
    <text evidence="3">The sequence shown here is derived from an EMBL/GenBank/DDBJ whole genome shotgun (WGS) entry which is preliminary data.</text>
</comment>
<dbReference type="EMBL" id="JANIAM010000010">
    <property type="protein sequence ID" value="MDD2112951.1"/>
    <property type="molecule type" value="Genomic_DNA"/>
</dbReference>
<dbReference type="InterPro" id="IPR047760">
    <property type="entry name" value="XaxB-like"/>
</dbReference>
<sequence>MEAKVDNLPDIKVILTSEARMAELYYANMNGMLPSLRERLLDLTKLLKAGNDCMRENVLSSLVALNLELDSSTAVLDDEDLLRLRQSLQADMENIAKAVERVSAYRTPDVKGLRRDQDEVVAKLGASATQLEQTVAAQQKRVAEVDGLLDTLDHPSVRDALRNVIPQEQDIDSLFATFKDPSVTPELVKGALVKLNSHLDLLEQGRKFADVVAARERLSSNLNQQKQGLRTVQRQLEEAQEKSGQFDQVEQLLGEREPWLEQMSKFVRHWQMLSNLMDASAQLAELQAALEKAREYMVALRRRFEAA</sequence>
<dbReference type="Proteomes" id="UP001150728">
    <property type="component" value="Unassembled WGS sequence"/>
</dbReference>
<dbReference type="Proteomes" id="UP001150678">
    <property type="component" value="Unassembled WGS sequence"/>
</dbReference>
<dbReference type="NCBIfam" id="NF033927">
    <property type="entry name" value="alph_xenorhab_B"/>
    <property type="match status" value="1"/>
</dbReference>
<accession>A0A9X4D9R9</accession>
<feature type="coiled-coil region" evidence="1">
    <location>
        <begin position="215"/>
        <end position="242"/>
    </location>
</feature>
<proteinExistence type="predicted"/>
<evidence type="ECO:0000256" key="1">
    <source>
        <dbReference type="SAM" id="Coils"/>
    </source>
</evidence>
<gene>
    <name evidence="2" type="ORF">NP533_03510</name>
    <name evidence="3" type="ORF">NP554_14320</name>
</gene>
<evidence type="ECO:0000313" key="4">
    <source>
        <dbReference type="Proteomes" id="UP001150728"/>
    </source>
</evidence>
<reference evidence="3" key="1">
    <citation type="submission" date="2022-07" db="EMBL/GenBank/DDBJ databases">
        <title>Multi-strain Analysis of Pseudomonas putida Reveals Metabolic and Genetic Diversity.</title>
        <authorList>
            <person name="Monk J.M."/>
        </authorList>
    </citation>
    <scope>NUCLEOTIDE SEQUENCE</scope>
    <source>
        <strain evidence="2">17514</strain>
        <strain evidence="3">17633</strain>
    </source>
</reference>
<evidence type="ECO:0000313" key="2">
    <source>
        <dbReference type="EMBL" id="MDD2105266.1"/>
    </source>
</evidence>
<keyword evidence="1" id="KW-0175">Coiled coil</keyword>
<protein>
    <submittedName>
        <fullName evidence="3">Alpha-xenorhabdolysin family binary toxin subunit B</fullName>
    </submittedName>
</protein>
<feature type="coiled-coil region" evidence="1">
    <location>
        <begin position="276"/>
        <end position="303"/>
    </location>
</feature>
<evidence type="ECO:0000313" key="3">
    <source>
        <dbReference type="EMBL" id="MDD2112951.1"/>
    </source>
</evidence>
<dbReference type="EMBL" id="JANIAN010000002">
    <property type="protein sequence ID" value="MDD2105266.1"/>
    <property type="molecule type" value="Genomic_DNA"/>
</dbReference>
<dbReference type="AlphaFoldDB" id="A0A9X4D9R9"/>